<dbReference type="Gene3D" id="3.40.50.12780">
    <property type="entry name" value="N-terminal domain of ligase-like"/>
    <property type="match status" value="1"/>
</dbReference>
<dbReference type="InterPro" id="IPR050237">
    <property type="entry name" value="ATP-dep_AMP-bd_enzyme"/>
</dbReference>
<evidence type="ECO:0000313" key="3">
    <source>
        <dbReference type="Proteomes" id="UP000765338"/>
    </source>
</evidence>
<organism evidence="2 3">
    <name type="scientific">Bombella mellum</name>
    <dbReference type="NCBI Taxonomy" id="2039288"/>
    <lineage>
        <taxon>Bacteria</taxon>
        <taxon>Pseudomonadati</taxon>
        <taxon>Pseudomonadota</taxon>
        <taxon>Alphaproteobacteria</taxon>
        <taxon>Acetobacterales</taxon>
        <taxon>Acetobacteraceae</taxon>
        <taxon>Bombella</taxon>
    </lineage>
</organism>
<name>A0ABR5ZTR2_9PROT</name>
<dbReference type="EMBL" id="PDLY01000004">
    <property type="protein sequence ID" value="MBA5727723.1"/>
    <property type="molecule type" value="Genomic_DNA"/>
</dbReference>
<reference evidence="2 3" key="1">
    <citation type="submission" date="2017-10" db="EMBL/GenBank/DDBJ databases">
        <authorList>
            <person name="Jakob F."/>
        </authorList>
    </citation>
    <scope>NUCLEOTIDE SEQUENCE [LARGE SCALE GENOMIC DNA]</scope>
    <source>
        <strain evidence="2 3">TMW 2.1889</strain>
    </source>
</reference>
<keyword evidence="3" id="KW-1185">Reference proteome</keyword>
<sequence>MGGCGMLDRFVAYNARSAGDVIAFGSLSHQRSYALLEATVSRLARALEGLRSLDLQRVAVQCPDPWRHWALTLALGRLGLASASLVNGEVPEIELSILRPDLIILHGKVGLLSGDGRLSLHEDWFEKVLSGVENDDPSSYYPPVPVQRSAPCRLALASGTNQTPHLIELSFGEVEEQIHRLMYHDMIEFFASSAGRRGRVTGKPQLLCSIGLQALSGFLLAGAALAGGTTLRSSDAQSIGAEVMQASTLMVVMTPVHLNHLLQVLPPNMRPVEHIHLTVVGGKLSVAVLEKVKKRFTPHVQVVYGTDECGIVAAIAAEKRQGDDEVGPPLPWVDVQVVDSKGQRLEAGQAGDIRIRGGGVIRGYRDDGPASDIRFRDGWFYPGDRGFLSPEGSLHLQGRSDALVNAGGAKFDLEVMENILLTEPRIRDVGVFTLENKEGTERFYAAVVSNEKFDDKALSARLRERYVALPPVILIWVPEIPRTRAGHVNRDKLKTTLKDYIRHELNVR</sequence>
<feature type="domain" description="AMP-dependent synthetase/ligase" evidence="1">
    <location>
        <begin position="14"/>
        <end position="364"/>
    </location>
</feature>
<accession>A0ABR5ZTR2</accession>
<dbReference type="Gene3D" id="3.30.300.30">
    <property type="match status" value="1"/>
</dbReference>
<proteinExistence type="predicted"/>
<dbReference type="InterPro" id="IPR000873">
    <property type="entry name" value="AMP-dep_synth/lig_dom"/>
</dbReference>
<dbReference type="InterPro" id="IPR045851">
    <property type="entry name" value="AMP-bd_C_sf"/>
</dbReference>
<dbReference type="PANTHER" id="PTHR43767:SF10">
    <property type="entry name" value="SURFACTIN SYNTHASE SUBUNIT 1"/>
    <property type="match status" value="1"/>
</dbReference>
<comment type="caution">
    <text evidence="2">The sequence shown here is derived from an EMBL/GenBank/DDBJ whole genome shotgun (WGS) entry which is preliminary data.</text>
</comment>
<protein>
    <recommendedName>
        <fullName evidence="1">AMP-dependent synthetase/ligase domain-containing protein</fullName>
    </recommendedName>
</protein>
<gene>
    <name evidence="2" type="ORF">CPA56_06985</name>
</gene>
<evidence type="ECO:0000313" key="2">
    <source>
        <dbReference type="EMBL" id="MBA5727723.1"/>
    </source>
</evidence>
<dbReference type="InterPro" id="IPR042099">
    <property type="entry name" value="ANL_N_sf"/>
</dbReference>
<evidence type="ECO:0000259" key="1">
    <source>
        <dbReference type="Pfam" id="PF00501"/>
    </source>
</evidence>
<dbReference type="SUPFAM" id="SSF56801">
    <property type="entry name" value="Acetyl-CoA synthetase-like"/>
    <property type="match status" value="1"/>
</dbReference>
<dbReference type="Pfam" id="PF00501">
    <property type="entry name" value="AMP-binding"/>
    <property type="match status" value="1"/>
</dbReference>
<dbReference type="PANTHER" id="PTHR43767">
    <property type="entry name" value="LONG-CHAIN-FATTY-ACID--COA LIGASE"/>
    <property type="match status" value="1"/>
</dbReference>
<dbReference type="Proteomes" id="UP000765338">
    <property type="component" value="Unassembled WGS sequence"/>
</dbReference>